<dbReference type="SUPFAM" id="SSF56672">
    <property type="entry name" value="DNA/RNA polymerases"/>
    <property type="match status" value="1"/>
</dbReference>
<evidence type="ECO:0000313" key="5">
    <source>
        <dbReference type="Proteomes" id="UP000683360"/>
    </source>
</evidence>
<protein>
    <recommendedName>
        <fullName evidence="6">Tyr recombinase domain-containing protein</fullName>
    </recommendedName>
</protein>
<dbReference type="Gene3D" id="3.10.10.10">
    <property type="entry name" value="HIV Type 1 Reverse Transcriptase, subunit A, domain 1"/>
    <property type="match status" value="1"/>
</dbReference>
<evidence type="ECO:0008006" key="6">
    <source>
        <dbReference type="Google" id="ProtNLM"/>
    </source>
</evidence>
<feature type="region of interest" description="Disordered" evidence="3">
    <location>
        <begin position="81"/>
        <end position="106"/>
    </location>
</feature>
<feature type="region of interest" description="Disordered" evidence="3">
    <location>
        <begin position="1"/>
        <end position="30"/>
    </location>
</feature>
<keyword evidence="1" id="KW-0238">DNA-binding</keyword>
<dbReference type="GO" id="GO:0015074">
    <property type="term" value="P:DNA integration"/>
    <property type="evidence" value="ECO:0007669"/>
    <property type="project" value="InterPro"/>
</dbReference>
<name>A0A8S3QWV5_MYTED</name>
<dbReference type="InterPro" id="IPR010998">
    <property type="entry name" value="Integrase_recombinase_N"/>
</dbReference>
<keyword evidence="2" id="KW-0233">DNA recombination</keyword>
<dbReference type="InterPro" id="IPR052925">
    <property type="entry name" value="Phage_Integrase-like_Recomb"/>
</dbReference>
<keyword evidence="5" id="KW-1185">Reference proteome</keyword>
<evidence type="ECO:0000256" key="1">
    <source>
        <dbReference type="ARBA" id="ARBA00023125"/>
    </source>
</evidence>
<dbReference type="InterPro" id="IPR011010">
    <property type="entry name" value="DNA_brk_join_enz"/>
</dbReference>
<gene>
    <name evidence="4" type="ORF">MEDL_14019</name>
</gene>
<dbReference type="Gene3D" id="3.30.70.270">
    <property type="match status" value="1"/>
</dbReference>
<dbReference type="PANTHER" id="PTHR34605">
    <property type="entry name" value="PHAGE_INTEGRASE DOMAIN-CONTAINING PROTEIN"/>
    <property type="match status" value="1"/>
</dbReference>
<evidence type="ECO:0000256" key="3">
    <source>
        <dbReference type="SAM" id="MobiDB-lite"/>
    </source>
</evidence>
<dbReference type="Gene3D" id="1.10.443.10">
    <property type="entry name" value="Intergrase catalytic core"/>
    <property type="match status" value="1"/>
</dbReference>
<evidence type="ECO:0000313" key="4">
    <source>
        <dbReference type="EMBL" id="CAG2199341.1"/>
    </source>
</evidence>
<dbReference type="GO" id="GO:0003677">
    <property type="term" value="F:DNA binding"/>
    <property type="evidence" value="ECO:0007669"/>
    <property type="project" value="UniProtKB-KW"/>
</dbReference>
<sequence>MATRKSKRQPKRKMPYERPPVDSSEDPSTWSKTKLIQELKGMDIEVPVDLSKPIILQLFNSNIKRKEATVIEAEVIPDIGTLQSPPEQRPFINPEPEADTNKGARSDDFTGIDIVSSSLQRQIIDGKDVNIAALLIPNYECPQSHTVIADSIEVNLPGKPDIRLNRTLTIQEFIKAFGKYKRIMSKAYPERRVELDAYEEDIIDISNFYGSKYYDYHKMFSAKASTLLREHHVKVDWSKRDRDLFTLVAAGIQISVCKLCHMCDHTTEFCPLQLRNTVNHQEINSSRNDDRGDKYGRPKYFQDDLSAPHNDTNVSINDLIDKDLCSMTYVKIDDAIRLITNYGKGTKLCKFDIQNAFKICPVLPNQWPLFCFKWESLYYFYVRLSFGCRSSPKIFDNISTAICFIAEHNYKVKHILHLLDDFLTVDPPEFDAERTMALMTMIFNRLNVPLAANKTMGPLTCIEYLGIVLDTDKLEARLPANKVERICKFIISIIQKSTCTKRELLQLLGHLNFASRVIVPDGKIPPPRSTCREAATQLPECLRSNVVLNETVKQLWTHAVANTTRSLYNIGFSHFVRFLLLNGITYNSHDLPLISEDVLIYFIAHCFKVLKLKHTTIKIYLCGIRHAYLKSGYHNPLETPHGEFLPRLTLILKSVKRIQGSQTRTRLPITFPILQEICLRMRKGVFGKYIDCLIETTCIVAFFAFLRCGEFTVMNVDKFDPLTSLCISDIILKTDYAILRLKESKTDPFRKGIDIKLFKIDNSICPFLALKRYLSIRHSEFGIGFPSDPLFITGNREALTRQFFLVKLKNILELCGYDPNLYNGHSFRSGAATSAGKARVEDHMIKVLGRWKSDSYCRYIKISPTSIKYAQQSLTES</sequence>
<dbReference type="InterPro" id="IPR043502">
    <property type="entry name" value="DNA/RNA_pol_sf"/>
</dbReference>
<organism evidence="4 5">
    <name type="scientific">Mytilus edulis</name>
    <name type="common">Blue mussel</name>
    <dbReference type="NCBI Taxonomy" id="6550"/>
    <lineage>
        <taxon>Eukaryota</taxon>
        <taxon>Metazoa</taxon>
        <taxon>Spiralia</taxon>
        <taxon>Lophotrochozoa</taxon>
        <taxon>Mollusca</taxon>
        <taxon>Bivalvia</taxon>
        <taxon>Autobranchia</taxon>
        <taxon>Pteriomorphia</taxon>
        <taxon>Mytilida</taxon>
        <taxon>Mytiloidea</taxon>
        <taxon>Mytilidae</taxon>
        <taxon>Mytilinae</taxon>
        <taxon>Mytilus</taxon>
    </lineage>
</organism>
<accession>A0A8S3QWV5</accession>
<proteinExistence type="predicted"/>
<dbReference type="InterPro" id="IPR013762">
    <property type="entry name" value="Integrase-like_cat_sf"/>
</dbReference>
<dbReference type="SUPFAM" id="SSF56349">
    <property type="entry name" value="DNA breaking-rejoining enzymes"/>
    <property type="match status" value="1"/>
</dbReference>
<comment type="caution">
    <text evidence="4">The sequence shown here is derived from an EMBL/GenBank/DDBJ whole genome shotgun (WGS) entry which is preliminary data.</text>
</comment>
<dbReference type="InterPro" id="IPR043128">
    <property type="entry name" value="Rev_trsase/Diguanyl_cyclase"/>
</dbReference>
<dbReference type="OrthoDB" id="8959254at2759"/>
<dbReference type="Proteomes" id="UP000683360">
    <property type="component" value="Unassembled WGS sequence"/>
</dbReference>
<dbReference type="PANTHER" id="PTHR34605:SF3">
    <property type="entry name" value="P CELL-TYPE AGGLUTINATION PROTEIN MAP4-LIKE-RELATED"/>
    <property type="match status" value="1"/>
</dbReference>
<dbReference type="GO" id="GO:0006310">
    <property type="term" value="P:DNA recombination"/>
    <property type="evidence" value="ECO:0007669"/>
    <property type="project" value="UniProtKB-KW"/>
</dbReference>
<reference evidence="4" key="1">
    <citation type="submission" date="2021-03" db="EMBL/GenBank/DDBJ databases">
        <authorList>
            <person name="Bekaert M."/>
        </authorList>
    </citation>
    <scope>NUCLEOTIDE SEQUENCE</scope>
</reference>
<dbReference type="EMBL" id="CAJPWZ010000720">
    <property type="protein sequence ID" value="CAG2199341.1"/>
    <property type="molecule type" value="Genomic_DNA"/>
</dbReference>
<evidence type="ECO:0000256" key="2">
    <source>
        <dbReference type="ARBA" id="ARBA00023172"/>
    </source>
</evidence>
<dbReference type="AlphaFoldDB" id="A0A8S3QWV5"/>
<feature type="compositionally biased region" description="Basic residues" evidence="3">
    <location>
        <begin position="1"/>
        <end position="13"/>
    </location>
</feature>
<dbReference type="Gene3D" id="1.10.150.130">
    <property type="match status" value="1"/>
</dbReference>